<evidence type="ECO:0000313" key="1">
    <source>
        <dbReference type="EMBL" id="CAB4700067.1"/>
    </source>
</evidence>
<proteinExistence type="predicted"/>
<dbReference type="AlphaFoldDB" id="A0A6J6PMR5"/>
<evidence type="ECO:0000313" key="2">
    <source>
        <dbReference type="EMBL" id="CAB4750581.1"/>
    </source>
</evidence>
<dbReference type="EMBL" id="CAEZZA010000112">
    <property type="protein sequence ID" value="CAB4750581.1"/>
    <property type="molecule type" value="Genomic_DNA"/>
</dbReference>
<reference evidence="1" key="1">
    <citation type="submission" date="2020-05" db="EMBL/GenBank/DDBJ databases">
        <authorList>
            <person name="Chiriac C."/>
            <person name="Salcher M."/>
            <person name="Ghai R."/>
            <person name="Kavagutti S V."/>
        </authorList>
    </citation>
    <scope>NUCLEOTIDE SEQUENCE</scope>
</reference>
<dbReference type="EMBL" id="CAEZXZ010000051">
    <property type="protein sequence ID" value="CAB4700067.1"/>
    <property type="molecule type" value="Genomic_DNA"/>
</dbReference>
<name>A0A6J6PMR5_9ZZZZ</name>
<gene>
    <name evidence="1" type="ORF">UFOPK2625_00470</name>
    <name evidence="2" type="ORF">UFOPK2809_00880</name>
</gene>
<accession>A0A6J6PMR5</accession>
<organism evidence="1">
    <name type="scientific">freshwater metagenome</name>
    <dbReference type="NCBI Taxonomy" id="449393"/>
    <lineage>
        <taxon>unclassified sequences</taxon>
        <taxon>metagenomes</taxon>
        <taxon>ecological metagenomes</taxon>
    </lineage>
</organism>
<protein>
    <submittedName>
        <fullName evidence="1">Unannotated protein</fullName>
    </submittedName>
</protein>
<sequence length="38" mass="3849">MKRAVVQVNNPVVVALTGNEAFLGDSGVSSELTGSSQS</sequence>